<dbReference type="InterPro" id="IPR019734">
    <property type="entry name" value="TPR_rpt"/>
</dbReference>
<feature type="region of interest" description="Disordered" evidence="1">
    <location>
        <begin position="715"/>
        <end position="761"/>
    </location>
</feature>
<dbReference type="SUPFAM" id="SSF48452">
    <property type="entry name" value="TPR-like"/>
    <property type="match status" value="2"/>
</dbReference>
<protein>
    <submittedName>
        <fullName evidence="2">Uncharacterized protein</fullName>
    </submittedName>
</protein>
<dbReference type="PANTHER" id="PTHR10098">
    <property type="entry name" value="RAPSYN-RELATED"/>
    <property type="match status" value="1"/>
</dbReference>
<reference evidence="3" key="1">
    <citation type="journal article" date="2023" name="Commun. Biol.">
        <title>Genome analysis of Parmales, the sister group of diatoms, reveals the evolutionary specialization of diatoms from phago-mixotrophs to photoautotrophs.</title>
        <authorList>
            <person name="Ban H."/>
            <person name="Sato S."/>
            <person name="Yoshikawa S."/>
            <person name="Yamada K."/>
            <person name="Nakamura Y."/>
            <person name="Ichinomiya M."/>
            <person name="Sato N."/>
            <person name="Blanc-Mathieu R."/>
            <person name="Endo H."/>
            <person name="Kuwata A."/>
            <person name="Ogata H."/>
        </authorList>
    </citation>
    <scope>NUCLEOTIDE SEQUENCE [LARGE SCALE GENOMIC DNA]</scope>
    <source>
        <strain evidence="3">NIES 3699</strain>
    </source>
</reference>
<dbReference type="SMART" id="SM00028">
    <property type="entry name" value="TPR"/>
    <property type="match status" value="3"/>
</dbReference>
<evidence type="ECO:0000256" key="1">
    <source>
        <dbReference type="SAM" id="MobiDB-lite"/>
    </source>
</evidence>
<dbReference type="Gene3D" id="1.25.40.10">
    <property type="entry name" value="Tetratricopeptide repeat domain"/>
    <property type="match status" value="3"/>
</dbReference>
<dbReference type="PANTHER" id="PTHR10098:SF106">
    <property type="entry name" value="TETRATRICOPEPTIDE REPEAT PROTEIN 28-LIKE PROTEIN"/>
    <property type="match status" value="1"/>
</dbReference>
<name>A0A9W7C239_9STRA</name>
<dbReference type="Proteomes" id="UP001165160">
    <property type="component" value="Unassembled WGS sequence"/>
</dbReference>
<feature type="compositionally biased region" description="Basic residues" evidence="1">
    <location>
        <begin position="744"/>
        <end position="754"/>
    </location>
</feature>
<dbReference type="AlphaFoldDB" id="A0A9W7C239"/>
<organism evidence="2 3">
    <name type="scientific">Triparma verrucosa</name>
    <dbReference type="NCBI Taxonomy" id="1606542"/>
    <lineage>
        <taxon>Eukaryota</taxon>
        <taxon>Sar</taxon>
        <taxon>Stramenopiles</taxon>
        <taxon>Ochrophyta</taxon>
        <taxon>Bolidophyceae</taxon>
        <taxon>Parmales</taxon>
        <taxon>Triparmaceae</taxon>
        <taxon>Triparma</taxon>
    </lineage>
</organism>
<sequence length="761" mass="83671">MSASPPVDSALNPPSDPALPQLPSQALLDELSIAEQSSSLSAREVANLKERLADALYDEGDVNGSLKCLAESLKVYEEYNDKRASARICNKMGSTNFLLQNYSAALSNFTAQSSWGQKSSKPITVLTGMLNVAILQMLTAQQTECLDTIDKSVEILNDTQPKEKGYAEMYCSIWHVRGTHYLANGEFDKGRECHQKVLDFALERMIGDDSSSEPDPNPNFNSIIFQSRTNIGICLIKEKSYAESLSQFKACIELCSTAYEKTKTLYHVAVSHMYRNETKECDENLDLASKLCNISVEKLAVEQREREERERKEYEESMKLDDGTGNKKAAISLEQSSVEGEGSITTVGDDSLATVPTNLPPAFGSQEGAILHSQILNVRGLNQLLVKTKGSTDPDIEKATEMVSKALTLSSRLYSPLAKALTLDVYGTVFAVEGDAEKCKKHHAQNARVIDDPKSYVFQRIRKDGEASIKPEIATVLKHNSFTNSISDKRILKTSAGHNQALSSRNGVGMGLANESGAKAVPIATLRQIMETHKKAYEACDKNEDAKGSALAHGSLGSIITNLGGRKGDAFLHLDFQLRYARTEDDKWLEASTLRTISELQENSGELKQAIKTLKTYEEVAYKAGDPVLKVDAIKRIIKTYSLIDKDRKPLDVPLSPEEYGKLDDVELDVMEENDEQFMRANGASRALRYLKKLKTGNYWSWECVDASQEDLEKQEQAHMESLKKAAKGGGGGGMMGGGMGAFGKKKSAPKKKNGLLSMFG</sequence>
<feature type="region of interest" description="Disordered" evidence="1">
    <location>
        <begin position="303"/>
        <end position="325"/>
    </location>
</feature>
<feature type="compositionally biased region" description="Basic and acidic residues" evidence="1">
    <location>
        <begin position="715"/>
        <end position="724"/>
    </location>
</feature>
<keyword evidence="3" id="KW-1185">Reference proteome</keyword>
<comment type="caution">
    <text evidence="2">The sequence shown here is derived from an EMBL/GenBank/DDBJ whole genome shotgun (WGS) entry which is preliminary data.</text>
</comment>
<gene>
    <name evidence="2" type="ORF">TrVE_jg6144</name>
</gene>
<feature type="region of interest" description="Disordered" evidence="1">
    <location>
        <begin position="1"/>
        <end position="22"/>
    </location>
</feature>
<feature type="compositionally biased region" description="Gly residues" evidence="1">
    <location>
        <begin position="728"/>
        <end position="742"/>
    </location>
</feature>
<evidence type="ECO:0000313" key="3">
    <source>
        <dbReference type="Proteomes" id="UP001165160"/>
    </source>
</evidence>
<dbReference type="InterPro" id="IPR011990">
    <property type="entry name" value="TPR-like_helical_dom_sf"/>
</dbReference>
<evidence type="ECO:0000313" key="2">
    <source>
        <dbReference type="EMBL" id="GMH98295.1"/>
    </source>
</evidence>
<dbReference type="EMBL" id="BRXX01000214">
    <property type="protein sequence ID" value="GMH98295.1"/>
    <property type="molecule type" value="Genomic_DNA"/>
</dbReference>
<accession>A0A9W7C239</accession>
<proteinExistence type="predicted"/>